<feature type="region of interest" description="Disordered" evidence="2">
    <location>
        <begin position="267"/>
        <end position="309"/>
    </location>
</feature>
<proteinExistence type="predicted"/>
<evidence type="ECO:0008006" key="5">
    <source>
        <dbReference type="Google" id="ProtNLM"/>
    </source>
</evidence>
<feature type="region of interest" description="Disordered" evidence="2">
    <location>
        <begin position="97"/>
        <end position="199"/>
    </location>
</feature>
<evidence type="ECO:0000256" key="1">
    <source>
        <dbReference type="SAM" id="Coils"/>
    </source>
</evidence>
<evidence type="ECO:0000256" key="2">
    <source>
        <dbReference type="SAM" id="MobiDB-lite"/>
    </source>
</evidence>
<evidence type="ECO:0000313" key="4">
    <source>
        <dbReference type="Proteomes" id="UP000027195"/>
    </source>
</evidence>
<dbReference type="InParanoid" id="A0A067M6X6"/>
<feature type="compositionally biased region" description="Basic and acidic residues" evidence="2">
    <location>
        <begin position="154"/>
        <end position="166"/>
    </location>
</feature>
<feature type="compositionally biased region" description="Basic and acidic residues" evidence="2">
    <location>
        <begin position="180"/>
        <end position="199"/>
    </location>
</feature>
<dbReference type="Proteomes" id="UP000027195">
    <property type="component" value="Unassembled WGS sequence"/>
</dbReference>
<keyword evidence="1" id="KW-0175">Coiled coil</keyword>
<reference evidence="4" key="1">
    <citation type="journal article" date="2014" name="Proc. Natl. Acad. Sci. U.S.A.">
        <title>Extensive sampling of basidiomycete genomes demonstrates inadequacy of the white-rot/brown-rot paradigm for wood decay fungi.</title>
        <authorList>
            <person name="Riley R."/>
            <person name="Salamov A.A."/>
            <person name="Brown D.W."/>
            <person name="Nagy L.G."/>
            <person name="Floudas D."/>
            <person name="Held B.W."/>
            <person name="Levasseur A."/>
            <person name="Lombard V."/>
            <person name="Morin E."/>
            <person name="Otillar R."/>
            <person name="Lindquist E.A."/>
            <person name="Sun H."/>
            <person name="LaButti K.M."/>
            <person name="Schmutz J."/>
            <person name="Jabbour D."/>
            <person name="Luo H."/>
            <person name="Baker S.E."/>
            <person name="Pisabarro A.G."/>
            <person name="Walton J.D."/>
            <person name="Blanchette R.A."/>
            <person name="Henrissat B."/>
            <person name="Martin F."/>
            <person name="Cullen D."/>
            <person name="Hibbett D.S."/>
            <person name="Grigoriev I.V."/>
        </authorList>
    </citation>
    <scope>NUCLEOTIDE SEQUENCE [LARGE SCALE GENOMIC DNA]</scope>
    <source>
        <strain evidence="4">FD-172 SS1</strain>
    </source>
</reference>
<evidence type="ECO:0000313" key="3">
    <source>
        <dbReference type="EMBL" id="KDQ07637.1"/>
    </source>
</evidence>
<organism evidence="3 4">
    <name type="scientific">Botryobasidium botryosum (strain FD-172 SS1)</name>
    <dbReference type="NCBI Taxonomy" id="930990"/>
    <lineage>
        <taxon>Eukaryota</taxon>
        <taxon>Fungi</taxon>
        <taxon>Dikarya</taxon>
        <taxon>Basidiomycota</taxon>
        <taxon>Agaricomycotina</taxon>
        <taxon>Agaricomycetes</taxon>
        <taxon>Cantharellales</taxon>
        <taxon>Botryobasidiaceae</taxon>
        <taxon>Botryobasidium</taxon>
    </lineage>
</organism>
<feature type="region of interest" description="Disordered" evidence="2">
    <location>
        <begin position="362"/>
        <end position="393"/>
    </location>
</feature>
<feature type="compositionally biased region" description="Low complexity" evidence="2">
    <location>
        <begin position="114"/>
        <end position="129"/>
    </location>
</feature>
<protein>
    <recommendedName>
        <fullName evidence="5">Zn(2)-C6 fungal-type domain-containing protein</fullName>
    </recommendedName>
</protein>
<accession>A0A067M6X6</accession>
<gene>
    <name evidence="3" type="ORF">BOTBODRAFT_48656</name>
</gene>
<feature type="coiled-coil region" evidence="1">
    <location>
        <begin position="446"/>
        <end position="473"/>
    </location>
</feature>
<sequence length="473" mass="49962">MSTTASPAPALKPNDLFAGWGSAIRHLQGLLDCEPDAKEDDPDVRRDIISWCQQVKTAAESLERCTTILREANMPVTVDGSMVKAFEQAIQWGKRLQQEDAAVEPPSSVPPLPESASTTANVPPATTAPDGHDVPAEIDPVTPAPKTSIGAHEQTPRRSARQEGKKKPQAAAVLDDSSGESEHGAQSDRDDALEGHSEGSKEGWIAYDINNGAKIGTVRNGSTHYLKRCSSCVAKGREECEGPAGVACLSCKKSGSKCDYAFHGKKDLRPPTKSLKRKATAPPVTPAKGGEAENVQPAPDGADAKRFRSSVPVSAPKLTLVTPAPPPSSLPLPSTSVAVVVPALNSARVFAPRLAGAKLVAGKGAGSSVRPSPSASVPESSETAAPKSAGITQEPDVPQLVAELREQQKLVAALTASVTGLTAEVARLRSNLETECDRISRQRESTARLQAEHSQLTIEVESLRRELREAKRQ</sequence>
<dbReference type="EMBL" id="KL198103">
    <property type="protein sequence ID" value="KDQ07637.1"/>
    <property type="molecule type" value="Genomic_DNA"/>
</dbReference>
<keyword evidence="4" id="KW-1185">Reference proteome</keyword>
<dbReference type="AlphaFoldDB" id="A0A067M6X6"/>
<name>A0A067M6X6_BOTB1</name>
<feature type="compositionally biased region" description="Low complexity" evidence="2">
    <location>
        <begin position="362"/>
        <end position="386"/>
    </location>
</feature>
<dbReference type="HOGENOM" id="CLU_577443_0_0_1"/>